<feature type="transmembrane region" description="Helical" evidence="6">
    <location>
        <begin position="287"/>
        <end position="306"/>
    </location>
</feature>
<keyword evidence="4" id="KW-0813">Transport</keyword>
<evidence type="ECO:0000256" key="3">
    <source>
        <dbReference type="ARBA" id="ARBA00022989"/>
    </source>
</evidence>
<evidence type="ECO:0000259" key="7">
    <source>
        <dbReference type="Pfam" id="PF01794"/>
    </source>
</evidence>
<dbReference type="RefSeq" id="XP_058333571.1">
    <property type="nucleotide sequence ID" value="XM_058470430.1"/>
</dbReference>
<gene>
    <name evidence="8" type="ORF">N7468_001133</name>
</gene>
<feature type="domain" description="Ferric oxidoreductase" evidence="7">
    <location>
        <begin position="130"/>
        <end position="272"/>
    </location>
</feature>
<protein>
    <recommendedName>
        <fullName evidence="7">Ferric oxidoreductase domain-containing protein</fullName>
    </recommendedName>
</protein>
<organism evidence="8 9">
    <name type="scientific">Penicillium chermesinum</name>
    <dbReference type="NCBI Taxonomy" id="63820"/>
    <lineage>
        <taxon>Eukaryota</taxon>
        <taxon>Fungi</taxon>
        <taxon>Dikarya</taxon>
        <taxon>Ascomycota</taxon>
        <taxon>Pezizomycotina</taxon>
        <taxon>Eurotiomycetes</taxon>
        <taxon>Eurotiomycetidae</taxon>
        <taxon>Eurotiales</taxon>
        <taxon>Aspergillaceae</taxon>
        <taxon>Penicillium</taxon>
    </lineage>
</organism>
<dbReference type="GO" id="GO:0006811">
    <property type="term" value="P:monoatomic ion transport"/>
    <property type="evidence" value="ECO:0007669"/>
    <property type="project" value="UniProtKB-KW"/>
</dbReference>
<dbReference type="Proteomes" id="UP001150941">
    <property type="component" value="Unassembled WGS sequence"/>
</dbReference>
<keyword evidence="2 6" id="KW-0812">Transmembrane</keyword>
<dbReference type="EMBL" id="JAPQKS010000002">
    <property type="protein sequence ID" value="KAJ5246150.1"/>
    <property type="molecule type" value="Genomic_DNA"/>
</dbReference>
<accession>A0A9W9PG55</accession>
<comment type="caution">
    <text evidence="8">The sequence shown here is derived from an EMBL/GenBank/DDBJ whole genome shotgun (WGS) entry which is preliminary data.</text>
</comment>
<keyword evidence="5 6" id="KW-0472">Membrane</keyword>
<dbReference type="GO" id="GO:0016491">
    <property type="term" value="F:oxidoreductase activity"/>
    <property type="evidence" value="ECO:0007669"/>
    <property type="project" value="UniProtKB-ARBA"/>
</dbReference>
<name>A0A9W9PG55_9EURO</name>
<dbReference type="GeneID" id="83197733"/>
<evidence type="ECO:0000313" key="8">
    <source>
        <dbReference type="EMBL" id="KAJ5246150.1"/>
    </source>
</evidence>
<dbReference type="OrthoDB" id="10006946at2759"/>
<dbReference type="GO" id="GO:0016020">
    <property type="term" value="C:membrane"/>
    <property type="evidence" value="ECO:0007669"/>
    <property type="project" value="UniProtKB-SubCell"/>
</dbReference>
<evidence type="ECO:0000313" key="9">
    <source>
        <dbReference type="Proteomes" id="UP001150941"/>
    </source>
</evidence>
<sequence>MGLSWPYHFVSLTQEEVLQRRELLDRRGQIAQWSILMAIIGIKYLQSWTKASQAGGRQRGAASWWDHSIVTGWLESRRQYAICGLWLLWLLSLCVWNSGDGMDLSHLRLRTPVDNKLTYLQDYLHLTKALGHVALSQLPLQVLMSPAAYISTSKPAAASIFSFLTSVSQSTLTPYHRLFGRMVILPLLFTHATLYLLFFIQSVDPEFGTLFAKRVQDLDVQCGISALLCAISFLFFTKPRVAAPRDATKKAAGSIQERRTSFYWGHISLAAFLCASVYYHVVYAQKYMLQTMGAFVLNGVFSWAAVRWAALTRHRNESTTLAMAIAVLFSLLV</sequence>
<keyword evidence="3 6" id="KW-1133">Transmembrane helix</keyword>
<feature type="transmembrane region" description="Helical" evidence="6">
    <location>
        <begin position="178"/>
        <end position="198"/>
    </location>
</feature>
<reference evidence="8" key="1">
    <citation type="submission" date="2022-11" db="EMBL/GenBank/DDBJ databases">
        <authorList>
            <person name="Petersen C."/>
        </authorList>
    </citation>
    <scope>NUCLEOTIDE SEQUENCE</scope>
    <source>
        <strain evidence="8">IBT 19713</strain>
    </source>
</reference>
<evidence type="ECO:0000256" key="1">
    <source>
        <dbReference type="ARBA" id="ARBA00004141"/>
    </source>
</evidence>
<comment type="subcellular location">
    <subcellularLocation>
        <location evidence="1">Membrane</location>
        <topology evidence="1">Multi-pass membrane protein</topology>
    </subcellularLocation>
</comment>
<dbReference type="InterPro" id="IPR013130">
    <property type="entry name" value="Fe3_Rdtase_TM_dom"/>
</dbReference>
<feature type="transmembrane region" description="Helical" evidence="6">
    <location>
        <begin position="262"/>
        <end position="281"/>
    </location>
</feature>
<evidence type="ECO:0000256" key="6">
    <source>
        <dbReference type="SAM" id="Phobius"/>
    </source>
</evidence>
<evidence type="ECO:0000256" key="5">
    <source>
        <dbReference type="ARBA" id="ARBA00023136"/>
    </source>
</evidence>
<keyword evidence="4" id="KW-0406">Ion transport</keyword>
<dbReference type="Pfam" id="PF01794">
    <property type="entry name" value="Ferric_reduct"/>
    <property type="match status" value="1"/>
</dbReference>
<keyword evidence="9" id="KW-1185">Reference proteome</keyword>
<dbReference type="AlphaFoldDB" id="A0A9W9PG55"/>
<feature type="transmembrane region" description="Helical" evidence="6">
    <location>
        <begin position="218"/>
        <end position="236"/>
    </location>
</feature>
<proteinExistence type="predicted"/>
<evidence type="ECO:0000256" key="2">
    <source>
        <dbReference type="ARBA" id="ARBA00022692"/>
    </source>
</evidence>
<evidence type="ECO:0000256" key="4">
    <source>
        <dbReference type="ARBA" id="ARBA00023065"/>
    </source>
</evidence>
<reference evidence="8" key="2">
    <citation type="journal article" date="2023" name="IMA Fungus">
        <title>Comparative genomic study of the Penicillium genus elucidates a diverse pangenome and 15 lateral gene transfer events.</title>
        <authorList>
            <person name="Petersen C."/>
            <person name="Sorensen T."/>
            <person name="Nielsen M.R."/>
            <person name="Sondergaard T.E."/>
            <person name="Sorensen J.L."/>
            <person name="Fitzpatrick D.A."/>
            <person name="Frisvad J.C."/>
            <person name="Nielsen K.L."/>
        </authorList>
    </citation>
    <scope>NUCLEOTIDE SEQUENCE</scope>
    <source>
        <strain evidence="8">IBT 19713</strain>
    </source>
</reference>